<evidence type="ECO:0000259" key="5">
    <source>
        <dbReference type="Pfam" id="PF08323"/>
    </source>
</evidence>
<dbReference type="GO" id="GO:0019252">
    <property type="term" value="P:starch biosynthetic process"/>
    <property type="evidence" value="ECO:0007669"/>
    <property type="project" value="UniProtKB-UniPathway"/>
</dbReference>
<evidence type="ECO:0000313" key="6">
    <source>
        <dbReference type="EMBL" id="THG12947.1"/>
    </source>
</evidence>
<dbReference type="AlphaFoldDB" id="A0A4V6RYI3"/>
<feature type="domain" description="Starch synthase catalytic" evidence="5">
    <location>
        <begin position="8"/>
        <end position="48"/>
    </location>
</feature>
<keyword evidence="2" id="KW-0328">Glycosyltransferase</keyword>
<dbReference type="UniPathway" id="UPA00152"/>
<dbReference type="EMBL" id="SDRB02006184">
    <property type="protein sequence ID" value="THG12947.1"/>
    <property type="molecule type" value="Genomic_DNA"/>
</dbReference>
<dbReference type="Proteomes" id="UP000306102">
    <property type="component" value="Unassembled WGS sequence"/>
</dbReference>
<evidence type="ECO:0000256" key="4">
    <source>
        <dbReference type="ARBA" id="ARBA00022922"/>
    </source>
</evidence>
<protein>
    <recommendedName>
        <fullName evidence="5">Starch synthase catalytic domain-containing protein</fullName>
    </recommendedName>
</protein>
<proteinExistence type="predicted"/>
<organism evidence="6 7">
    <name type="scientific">Camellia sinensis var. sinensis</name>
    <name type="common">China tea</name>
    <dbReference type="NCBI Taxonomy" id="542762"/>
    <lineage>
        <taxon>Eukaryota</taxon>
        <taxon>Viridiplantae</taxon>
        <taxon>Streptophyta</taxon>
        <taxon>Embryophyta</taxon>
        <taxon>Tracheophyta</taxon>
        <taxon>Spermatophyta</taxon>
        <taxon>Magnoliopsida</taxon>
        <taxon>eudicotyledons</taxon>
        <taxon>Gunneridae</taxon>
        <taxon>Pentapetalae</taxon>
        <taxon>asterids</taxon>
        <taxon>Ericales</taxon>
        <taxon>Theaceae</taxon>
        <taxon>Camellia</taxon>
    </lineage>
</organism>
<dbReference type="InterPro" id="IPR013534">
    <property type="entry name" value="Starch_synth_cat_dom"/>
</dbReference>
<dbReference type="PANTHER" id="PTHR45825:SF2">
    <property type="entry name" value="STARCH SYNTHASE 2, CHLOROPLASTIC_AMYLOPLASTIC"/>
    <property type="match status" value="1"/>
</dbReference>
<dbReference type="GO" id="GO:0016757">
    <property type="term" value="F:glycosyltransferase activity"/>
    <property type="evidence" value="ECO:0007669"/>
    <property type="project" value="UniProtKB-KW"/>
</dbReference>
<keyword evidence="3" id="KW-0808">Transferase</keyword>
<comment type="caution">
    <text evidence="6">The sequence shown here is derived from an EMBL/GenBank/DDBJ whole genome shotgun (WGS) entry which is preliminary data.</text>
</comment>
<dbReference type="PANTHER" id="PTHR45825">
    <property type="entry name" value="GRANULE-BOUND STARCH SYNTHASE 1, CHLOROPLASTIC/AMYLOPLASTIC"/>
    <property type="match status" value="1"/>
</dbReference>
<keyword evidence="7" id="KW-1185">Reference proteome</keyword>
<evidence type="ECO:0000256" key="1">
    <source>
        <dbReference type="ARBA" id="ARBA00004727"/>
    </source>
</evidence>
<gene>
    <name evidence="6" type="ORF">TEA_014570</name>
</gene>
<name>A0A4V6RYI3_CAMSN</name>
<sequence>MYDPVGGDHFNIFAAGLKMADRVVTVSHGYAWELKTSEGGWGLHIIINESHWKLRGIVNGIDMKDWNPQLDVHFTSDGYTNYSLDTLHAGKPQCKAALQNELGLPVHDDVPLIGFIGRLGYQKGIDLIAEAMPRIVGQDVQLVMLGTGRLDLEQMLRQFENQRRDKVRGWVGISVKMAHRITAVQPFDPFNESGLGWTLEKAETGQLMHALGNCFLTYREYKESWEGIQRRGMSQDLSWDSAAQNYEEVLVAAKYQW</sequence>
<dbReference type="Pfam" id="PF13692">
    <property type="entry name" value="Glyco_trans_1_4"/>
    <property type="match status" value="1"/>
</dbReference>
<dbReference type="SUPFAM" id="SSF53756">
    <property type="entry name" value="UDP-Glycosyltransferase/glycogen phosphorylase"/>
    <property type="match status" value="1"/>
</dbReference>
<accession>A0A4V6RYI3</accession>
<dbReference type="STRING" id="542762.A0A4V6RYI3"/>
<comment type="pathway">
    <text evidence="1">Glycan biosynthesis; starch biosynthesis.</text>
</comment>
<evidence type="ECO:0000256" key="2">
    <source>
        <dbReference type="ARBA" id="ARBA00022676"/>
    </source>
</evidence>
<dbReference type="Pfam" id="PF08323">
    <property type="entry name" value="Glyco_transf_5"/>
    <property type="match status" value="1"/>
</dbReference>
<dbReference type="Gene3D" id="3.40.50.2000">
    <property type="entry name" value="Glycogen Phosphorylase B"/>
    <property type="match status" value="2"/>
</dbReference>
<reference evidence="6 7" key="1">
    <citation type="journal article" date="2018" name="Proc. Natl. Acad. Sci. U.S.A.">
        <title>Draft genome sequence of Camellia sinensis var. sinensis provides insights into the evolution of the tea genome and tea quality.</title>
        <authorList>
            <person name="Wei C."/>
            <person name="Yang H."/>
            <person name="Wang S."/>
            <person name="Zhao J."/>
            <person name="Liu C."/>
            <person name="Gao L."/>
            <person name="Xia E."/>
            <person name="Lu Y."/>
            <person name="Tai Y."/>
            <person name="She G."/>
            <person name="Sun J."/>
            <person name="Cao H."/>
            <person name="Tong W."/>
            <person name="Gao Q."/>
            <person name="Li Y."/>
            <person name="Deng W."/>
            <person name="Jiang X."/>
            <person name="Wang W."/>
            <person name="Chen Q."/>
            <person name="Zhang S."/>
            <person name="Li H."/>
            <person name="Wu J."/>
            <person name="Wang P."/>
            <person name="Li P."/>
            <person name="Shi C."/>
            <person name="Zheng F."/>
            <person name="Jian J."/>
            <person name="Huang B."/>
            <person name="Shan D."/>
            <person name="Shi M."/>
            <person name="Fang C."/>
            <person name="Yue Y."/>
            <person name="Li F."/>
            <person name="Li D."/>
            <person name="Wei S."/>
            <person name="Han B."/>
            <person name="Jiang C."/>
            <person name="Yin Y."/>
            <person name="Xia T."/>
            <person name="Zhang Z."/>
            <person name="Bennetzen J.L."/>
            <person name="Zhao S."/>
            <person name="Wan X."/>
        </authorList>
    </citation>
    <scope>NUCLEOTIDE SEQUENCE [LARGE SCALE GENOMIC DNA]</scope>
    <source>
        <strain evidence="7">cv. Shuchazao</strain>
        <tissue evidence="6">Leaf</tissue>
    </source>
</reference>
<evidence type="ECO:0000256" key="3">
    <source>
        <dbReference type="ARBA" id="ARBA00022679"/>
    </source>
</evidence>
<keyword evidence="4" id="KW-0750">Starch biosynthesis</keyword>
<evidence type="ECO:0000313" key="7">
    <source>
        <dbReference type="Proteomes" id="UP000306102"/>
    </source>
</evidence>